<dbReference type="EMBL" id="JBHSQI010000002">
    <property type="protein sequence ID" value="MFC6152700.1"/>
    <property type="molecule type" value="Genomic_DNA"/>
</dbReference>
<feature type="chain" id="PRO_5047186362" description="Htaa domain-containing protein" evidence="1">
    <location>
        <begin position="41"/>
        <end position="189"/>
    </location>
</feature>
<gene>
    <name evidence="2" type="ORF">ACFPWU_03350</name>
</gene>
<reference evidence="3" key="1">
    <citation type="journal article" date="2019" name="Int. J. Syst. Evol. Microbiol.">
        <title>The Global Catalogue of Microorganisms (GCM) 10K type strain sequencing project: providing services to taxonomists for standard genome sequencing and annotation.</title>
        <authorList>
            <consortium name="The Broad Institute Genomics Platform"/>
            <consortium name="The Broad Institute Genome Sequencing Center for Infectious Disease"/>
            <person name="Wu L."/>
            <person name="Ma J."/>
        </authorList>
    </citation>
    <scope>NUCLEOTIDE SEQUENCE [LARGE SCALE GENOMIC DNA]</scope>
    <source>
        <strain evidence="3">DFY28</strain>
    </source>
</reference>
<keyword evidence="1" id="KW-0732">Signal</keyword>
<dbReference type="InterPro" id="IPR006311">
    <property type="entry name" value="TAT_signal"/>
</dbReference>
<evidence type="ECO:0000313" key="3">
    <source>
        <dbReference type="Proteomes" id="UP001596098"/>
    </source>
</evidence>
<proteinExistence type="predicted"/>
<evidence type="ECO:0000313" key="2">
    <source>
        <dbReference type="EMBL" id="MFC6152700.1"/>
    </source>
</evidence>
<organism evidence="2 3">
    <name type="scientific">Nocardioides yefusunii</name>
    <dbReference type="NCBI Taxonomy" id="2500546"/>
    <lineage>
        <taxon>Bacteria</taxon>
        <taxon>Bacillati</taxon>
        <taxon>Actinomycetota</taxon>
        <taxon>Actinomycetes</taxon>
        <taxon>Propionibacteriales</taxon>
        <taxon>Nocardioidaceae</taxon>
        <taxon>Nocardioides</taxon>
    </lineage>
</organism>
<name>A0ABW1QWK4_9ACTN</name>
<sequence length="189" mass="18992">MHTESNETPTALTAHRRSVIKAAAWGVPAVVVATSAPAFASSTTGDQLPAGLTTTWRARAQVDAGNGPFMAVLNQAGDDEVRYRVTGADGKVVADGTYVTTATITLTWSFNSAVTPTILAGNGWTMSGSADPALSGTITFSQALYNGDSMALTSPQVTFVPVGAAPTSGGVSANTGGVNLGTVGSTANL</sequence>
<evidence type="ECO:0008006" key="4">
    <source>
        <dbReference type="Google" id="ProtNLM"/>
    </source>
</evidence>
<dbReference type="Proteomes" id="UP001596098">
    <property type="component" value="Unassembled WGS sequence"/>
</dbReference>
<comment type="caution">
    <text evidence="2">The sequence shown here is derived from an EMBL/GenBank/DDBJ whole genome shotgun (WGS) entry which is preliminary data.</text>
</comment>
<accession>A0ABW1QWK4</accession>
<feature type="signal peptide" evidence="1">
    <location>
        <begin position="1"/>
        <end position="40"/>
    </location>
</feature>
<evidence type="ECO:0000256" key="1">
    <source>
        <dbReference type="SAM" id="SignalP"/>
    </source>
</evidence>
<dbReference type="RefSeq" id="WP_128219645.1">
    <property type="nucleotide sequence ID" value="NZ_CP034929.1"/>
</dbReference>
<protein>
    <recommendedName>
        <fullName evidence="4">Htaa domain-containing protein</fullName>
    </recommendedName>
</protein>
<keyword evidence="3" id="KW-1185">Reference proteome</keyword>
<dbReference type="PROSITE" id="PS51318">
    <property type="entry name" value="TAT"/>
    <property type="match status" value="1"/>
</dbReference>